<evidence type="ECO:0000256" key="7">
    <source>
        <dbReference type="ARBA" id="ARBA00023277"/>
    </source>
</evidence>
<dbReference type="GO" id="GO:0033499">
    <property type="term" value="P:galactose catabolic process via UDP-galactose, Leloir pathway"/>
    <property type="evidence" value="ECO:0007669"/>
    <property type="project" value="TreeGrafter"/>
</dbReference>
<evidence type="ECO:0000256" key="8">
    <source>
        <dbReference type="PIRSR" id="PIRSR005096-1"/>
    </source>
</evidence>
<dbReference type="GO" id="GO:0006006">
    <property type="term" value="P:glucose metabolic process"/>
    <property type="evidence" value="ECO:0007669"/>
    <property type="project" value="TreeGrafter"/>
</dbReference>
<keyword evidence="12" id="KW-1185">Reference proteome</keyword>
<dbReference type="CDD" id="cd09019">
    <property type="entry name" value="galactose_mutarotase_like"/>
    <property type="match status" value="1"/>
</dbReference>
<dbReference type="GO" id="GO:0004034">
    <property type="term" value="F:aldose 1-epimerase activity"/>
    <property type="evidence" value="ECO:0007669"/>
    <property type="project" value="TreeGrafter"/>
</dbReference>
<comment type="caution">
    <text evidence="11">The sequence shown here is derived from an EMBL/GenBank/DDBJ whole genome shotgun (WGS) entry which is preliminary data.</text>
</comment>
<comment type="pathway">
    <text evidence="2">Carbohydrate metabolism; hexose metabolism.</text>
</comment>
<dbReference type="Gene3D" id="2.70.98.10">
    <property type="match status" value="1"/>
</dbReference>
<dbReference type="PIRSF" id="PIRSF005096">
    <property type="entry name" value="GALM"/>
    <property type="match status" value="1"/>
</dbReference>
<evidence type="ECO:0000313" key="11">
    <source>
        <dbReference type="EMBL" id="NAS11303.1"/>
    </source>
</evidence>
<feature type="active site" description="Proton acceptor" evidence="8">
    <location>
        <position position="265"/>
    </location>
</feature>
<evidence type="ECO:0000256" key="1">
    <source>
        <dbReference type="ARBA" id="ARBA00001913"/>
    </source>
</evidence>
<dbReference type="GO" id="GO:0005737">
    <property type="term" value="C:cytoplasm"/>
    <property type="evidence" value="ECO:0007669"/>
    <property type="project" value="TreeGrafter"/>
</dbReference>
<keyword evidence="6" id="KW-0413">Isomerase</keyword>
<dbReference type="UniPathway" id="UPA00242"/>
<comment type="cofactor">
    <cofactor evidence="1">
        <name>Ca(2+)</name>
        <dbReference type="ChEBI" id="CHEBI:29108"/>
    </cofactor>
</comment>
<gene>
    <name evidence="11" type="ORF">GTQ38_04775</name>
</gene>
<dbReference type="InterPro" id="IPR047215">
    <property type="entry name" value="Galactose_mutarotase-like"/>
</dbReference>
<proteinExistence type="inferred from homology"/>
<dbReference type="InterPro" id="IPR008183">
    <property type="entry name" value="Aldose_1/G6P_1-epimerase"/>
</dbReference>
<dbReference type="EMBL" id="WXYO01000002">
    <property type="protein sequence ID" value="NAS11303.1"/>
    <property type="molecule type" value="Genomic_DNA"/>
</dbReference>
<dbReference type="PANTHER" id="PTHR10091">
    <property type="entry name" value="ALDOSE-1-EPIMERASE"/>
    <property type="match status" value="1"/>
</dbReference>
<evidence type="ECO:0000256" key="4">
    <source>
        <dbReference type="ARBA" id="ARBA00011245"/>
    </source>
</evidence>
<evidence type="ECO:0000256" key="6">
    <source>
        <dbReference type="ARBA" id="ARBA00023235"/>
    </source>
</evidence>
<evidence type="ECO:0000256" key="9">
    <source>
        <dbReference type="PIRSR" id="PIRSR005096-2"/>
    </source>
</evidence>
<name>A0A6L9E9I0_9FLAO</name>
<comment type="similarity">
    <text evidence="3">Belongs to the aldose epimerase family.</text>
</comment>
<feature type="binding site" evidence="10">
    <location>
        <begin position="160"/>
        <end position="162"/>
    </location>
    <ligand>
        <name>beta-D-galactose</name>
        <dbReference type="ChEBI" id="CHEBI:27667"/>
    </ligand>
</feature>
<evidence type="ECO:0000256" key="3">
    <source>
        <dbReference type="ARBA" id="ARBA00006206"/>
    </source>
</evidence>
<dbReference type="Pfam" id="PF01263">
    <property type="entry name" value="Aldose_epim"/>
    <property type="match status" value="1"/>
</dbReference>
<protein>
    <submittedName>
        <fullName evidence="11">Galactose mutarotase</fullName>
    </submittedName>
</protein>
<evidence type="ECO:0000256" key="5">
    <source>
        <dbReference type="ARBA" id="ARBA00022837"/>
    </source>
</evidence>
<dbReference type="PANTHER" id="PTHR10091:SF0">
    <property type="entry name" value="GALACTOSE MUTAROTASE"/>
    <property type="match status" value="1"/>
</dbReference>
<keyword evidence="7" id="KW-0119">Carbohydrate metabolism</keyword>
<dbReference type="Proteomes" id="UP000475249">
    <property type="component" value="Unassembled WGS sequence"/>
</dbReference>
<dbReference type="InterPro" id="IPR015443">
    <property type="entry name" value="Aldose_1-epimerase"/>
</dbReference>
<organism evidence="11 12">
    <name type="scientific">Poritiphilus flavus</name>
    <dbReference type="NCBI Taxonomy" id="2697053"/>
    <lineage>
        <taxon>Bacteria</taxon>
        <taxon>Pseudomonadati</taxon>
        <taxon>Bacteroidota</taxon>
        <taxon>Flavobacteriia</taxon>
        <taxon>Flavobacteriales</taxon>
        <taxon>Flavobacteriaceae</taxon>
        <taxon>Poritiphilus</taxon>
    </lineage>
</organism>
<keyword evidence="5" id="KW-0106">Calcium</keyword>
<feature type="active site" description="Proton donor" evidence="8">
    <location>
        <position position="160"/>
    </location>
</feature>
<evidence type="ECO:0000313" key="12">
    <source>
        <dbReference type="Proteomes" id="UP000475249"/>
    </source>
</evidence>
<dbReference type="GO" id="GO:0030246">
    <property type="term" value="F:carbohydrate binding"/>
    <property type="evidence" value="ECO:0007669"/>
    <property type="project" value="InterPro"/>
</dbReference>
<accession>A0A6L9E9I0</accession>
<dbReference type="SUPFAM" id="SSF74650">
    <property type="entry name" value="Galactose mutarotase-like"/>
    <property type="match status" value="1"/>
</dbReference>
<evidence type="ECO:0000256" key="2">
    <source>
        <dbReference type="ARBA" id="ARBA00005028"/>
    </source>
</evidence>
<dbReference type="AlphaFoldDB" id="A0A6L9E9I0"/>
<dbReference type="InterPro" id="IPR014718">
    <property type="entry name" value="GH-type_carb-bd"/>
</dbReference>
<reference evidence="11 12" key="1">
    <citation type="submission" date="2020-01" db="EMBL/GenBank/DDBJ databases">
        <title>Bacteria diversity of Porities sp.</title>
        <authorList>
            <person name="Wang G."/>
        </authorList>
    </citation>
    <scope>NUCLEOTIDE SEQUENCE [LARGE SCALE GENOMIC DNA]</scope>
    <source>
        <strain evidence="11 12">R33</strain>
    </source>
</reference>
<evidence type="ECO:0000256" key="10">
    <source>
        <dbReference type="PIRSR" id="PIRSR005096-3"/>
    </source>
</evidence>
<dbReference type="RefSeq" id="WP_161434341.1">
    <property type="nucleotide sequence ID" value="NZ_WXYO01000002.1"/>
</dbReference>
<comment type="subunit">
    <text evidence="4">Monomer.</text>
</comment>
<dbReference type="InterPro" id="IPR011013">
    <property type="entry name" value="Gal_mutarotase_sf_dom"/>
</dbReference>
<sequence>MNQVTIKNEFLSLKVLDFGAIIQELWVKDRQGNYTNVVVGFEDPKHYLEDTYYLGACIGRYAGRISGGFNLNDTFYPLENEDGVHLHSGSSCFGKKYWSFEDVGQEGDHAVRLKLKSPHMEGGYPGEIKASVTYKLEGSSIHIIHEATADKATVLNMTNHSYFRLHQAERIDEHRLQLNCSHFLETRENLLPTGRVLAVDETDMDFRKGKLIGPVRMDTPFISNPETSPLAELYSDRSGIRMRVSSNQPGVVVFTPLSFAGICFETQNFPDAPNFPDFPNSVLLPGQSYRNSAIFEFDLVI</sequence>
<feature type="binding site" evidence="9">
    <location>
        <position position="218"/>
    </location>
    <ligand>
        <name>beta-D-galactose</name>
        <dbReference type="ChEBI" id="CHEBI:27667"/>
    </ligand>
</feature>